<dbReference type="InterPro" id="IPR034984">
    <property type="entry name" value="Imelysin-like_IPPA"/>
</dbReference>
<reference evidence="6" key="1">
    <citation type="submission" date="2015-07" db="EMBL/GenBank/DDBJ databases">
        <title>Draft genome sequence of a Pseudoalteromonas rubra strain, OCN096, isolated from Kaneohe Bay, Oahu, Hawaii.</title>
        <authorList>
            <person name="Beurmann S."/>
            <person name="Ushijima B."/>
            <person name="Belcaid M."/>
            <person name="Callahan S.M."/>
            <person name="Aeby G.S."/>
        </authorList>
    </citation>
    <scope>NUCLEOTIDE SEQUENCE [LARGE SCALE GENOMIC DNA]</scope>
    <source>
        <strain evidence="6">OCN096</strain>
    </source>
</reference>
<feature type="domain" description="Imelysin-like" evidence="4">
    <location>
        <begin position="153"/>
        <end position="461"/>
    </location>
</feature>
<evidence type="ECO:0000313" key="5">
    <source>
        <dbReference type="EMBL" id="KNC68025.1"/>
    </source>
</evidence>
<dbReference type="EMBL" id="LFZX01000039">
    <property type="protein sequence ID" value="KNC68025.1"/>
    <property type="molecule type" value="Genomic_DNA"/>
</dbReference>
<gene>
    <name evidence="5" type="ORF">AC626_07345</name>
</gene>
<feature type="region of interest" description="Disordered" evidence="3">
    <location>
        <begin position="20"/>
        <end position="101"/>
    </location>
</feature>
<evidence type="ECO:0000256" key="1">
    <source>
        <dbReference type="ARBA" id="ARBA00004196"/>
    </source>
</evidence>
<sequence>MKIQSRPLLLAVAIGLALSGCGESTSSSAGPGYKQAANQGDNQDSSNDNQDSSNDNQDSSNDNQDSSNDNQDSSNDNQDSSGDNQDSTGDNPNSGDDNNQTSFSQKKLIANLTDNVFTPTFQQFASKASAQPDVIRAYCDLETVFDPTLNDDAAKTARDEAKLAAQNSWKETMVSWQHAELMIVGPLLEDDKALRKDIYSWPDTNYCNVDQDVAYFAQGDINGVPYDISKRSDKRRGLDALEYLLFNNDLNHSCSTAASGQVLAQWNTLSEQQRRTMRCQYAVEVSGDLKTTSERLMFEWAGDQGYAAKLKKAGESGSEFTSVTQAVNHISDALFYMTEELKDYKLATPLGMFANQCGIDVCPEAVESRFAKHSVENIQANIAAFEQIFLGQGTDSEDTTGFDDFLDEQNASQTKEVMLAGIASAKAATGALDDSLQQSLEENVAGVQNTHDKVKDVTDQLKNDFIQKLALELPKTSAGDND</sequence>
<dbReference type="PROSITE" id="PS51257">
    <property type="entry name" value="PROKAR_LIPOPROTEIN"/>
    <property type="match status" value="1"/>
</dbReference>
<organism evidence="5 6">
    <name type="scientific">Pseudoalteromonas rubra</name>
    <dbReference type="NCBI Taxonomy" id="43658"/>
    <lineage>
        <taxon>Bacteria</taxon>
        <taxon>Pseudomonadati</taxon>
        <taxon>Pseudomonadota</taxon>
        <taxon>Gammaproteobacteria</taxon>
        <taxon>Alteromonadales</taxon>
        <taxon>Pseudoalteromonadaceae</taxon>
        <taxon>Pseudoalteromonas</taxon>
    </lineage>
</organism>
<protein>
    <submittedName>
        <fullName evidence="5">Peptidase M75</fullName>
    </submittedName>
</protein>
<dbReference type="AlphaFoldDB" id="A0A0L0EUG2"/>
<comment type="subcellular location">
    <subcellularLocation>
        <location evidence="1">Cell envelope</location>
    </subcellularLocation>
</comment>
<keyword evidence="2" id="KW-0732">Signal</keyword>
<dbReference type="Proteomes" id="UP000036850">
    <property type="component" value="Unassembled WGS sequence"/>
</dbReference>
<evidence type="ECO:0000259" key="4">
    <source>
        <dbReference type="Pfam" id="PF09375"/>
    </source>
</evidence>
<dbReference type="InterPro" id="IPR038352">
    <property type="entry name" value="Imelysin_sf"/>
</dbReference>
<dbReference type="CDD" id="cd14659">
    <property type="entry name" value="Imelysin-like_IPPA"/>
    <property type="match status" value="1"/>
</dbReference>
<name>A0A0L0EUG2_9GAMM</name>
<proteinExistence type="predicted"/>
<dbReference type="InterPro" id="IPR018976">
    <property type="entry name" value="Imelysin-like"/>
</dbReference>
<dbReference type="Gene3D" id="1.20.1420.20">
    <property type="entry name" value="M75 peptidase, HXXE motif"/>
    <property type="match status" value="1"/>
</dbReference>
<feature type="compositionally biased region" description="Polar residues" evidence="3">
    <location>
        <begin position="88"/>
        <end position="101"/>
    </location>
</feature>
<dbReference type="GO" id="GO:0030313">
    <property type="term" value="C:cell envelope"/>
    <property type="evidence" value="ECO:0007669"/>
    <property type="project" value="UniProtKB-SubCell"/>
</dbReference>
<evidence type="ECO:0000256" key="2">
    <source>
        <dbReference type="ARBA" id="ARBA00022729"/>
    </source>
</evidence>
<feature type="compositionally biased region" description="Low complexity" evidence="3">
    <location>
        <begin position="38"/>
        <end position="87"/>
    </location>
</feature>
<comment type="caution">
    <text evidence="5">The sequence shown here is derived from an EMBL/GenBank/DDBJ whole genome shotgun (WGS) entry which is preliminary data.</text>
</comment>
<accession>A0A0L0EUG2</accession>
<dbReference type="PATRIC" id="fig|43658.6.peg.3854"/>
<dbReference type="Pfam" id="PF09375">
    <property type="entry name" value="Peptidase_M75"/>
    <property type="match status" value="1"/>
</dbReference>
<evidence type="ECO:0000256" key="3">
    <source>
        <dbReference type="SAM" id="MobiDB-lite"/>
    </source>
</evidence>
<evidence type="ECO:0000313" key="6">
    <source>
        <dbReference type="Proteomes" id="UP000036850"/>
    </source>
</evidence>